<organism evidence="4 5">
    <name type="scientific">Achaetomium macrosporum</name>
    <dbReference type="NCBI Taxonomy" id="79813"/>
    <lineage>
        <taxon>Eukaryota</taxon>
        <taxon>Fungi</taxon>
        <taxon>Dikarya</taxon>
        <taxon>Ascomycota</taxon>
        <taxon>Pezizomycotina</taxon>
        <taxon>Sordariomycetes</taxon>
        <taxon>Sordariomycetidae</taxon>
        <taxon>Sordariales</taxon>
        <taxon>Chaetomiaceae</taxon>
        <taxon>Achaetomium</taxon>
    </lineage>
</organism>
<dbReference type="AlphaFoldDB" id="A0AAN7C4I0"/>
<dbReference type="PANTHER" id="PTHR46910">
    <property type="entry name" value="TRANSCRIPTION FACTOR PDR1"/>
    <property type="match status" value="1"/>
</dbReference>
<evidence type="ECO:0000313" key="5">
    <source>
        <dbReference type="Proteomes" id="UP001303760"/>
    </source>
</evidence>
<sequence length="679" mass="75208">MPPALTQRTNPKRSVKGFLFPSCSYALGNLDDRPRTNAPFPCGPSCTTSASPNLTPGRPATASPASCETHKILTPKLEYEGESSLSAQAAFANRFLRDAIVNRPSVDITREMASVLDSLSTTLGTQTDQQDADYLYPHAKPLEPGCTVRNLPMPPVESAFTCLRMAKEHSRVRFFWNHEANSVARFTEFFLKVYSPGDANHADLIIVNAGLYWLFNLCKSVSTEPGAKAHYAEQATMCRDNLETVLSNLPFHLPSSLDTTSAMAMAAMYCIEVCKPSAAWNFIATASHMSQTLGMHNIVAMTQDSPEHRAQKIKMFWIIYIYEKALSLRLGRSSTIRDGDVTVPLPMMDSRSEVANLAQMKKWVEFARLQGMVYDQIYSPAALIQPQAIRVARARHLASELQAHTTKITADDRRYKDAMRQAIGVKFFDAFDHITSVSHLSLFCLLYRAIPPEPSDGTVFGKDCIASAREALEEHKRSMAILTDVEDDFLEPYVNWALLQSPFVPFTVLFCHVIETCNQADLDRLGNLVEILQSNAADFFSPGVKKELRLFKVLYDVACSYMKLKTEAVNRPGDSGVNAWDNGATLLMQPPFQQPTLMPTADSTGHQNVPQMPFLSSDGSGLAAGTAFGEGSSVRGWATGASFAMPGDLTMEVDQQGTELGNWLYMNNQMMRVLEDNYF</sequence>
<feature type="domain" description="Xylanolytic transcriptional activator regulatory" evidence="3">
    <location>
        <begin position="279"/>
        <end position="352"/>
    </location>
</feature>
<dbReference type="InterPro" id="IPR050987">
    <property type="entry name" value="AtrR-like"/>
</dbReference>
<dbReference type="GO" id="GO:0003677">
    <property type="term" value="F:DNA binding"/>
    <property type="evidence" value="ECO:0007669"/>
    <property type="project" value="InterPro"/>
</dbReference>
<dbReference type="Pfam" id="PF04082">
    <property type="entry name" value="Fungal_trans"/>
    <property type="match status" value="1"/>
</dbReference>
<comment type="caution">
    <text evidence="4">The sequence shown here is derived from an EMBL/GenBank/DDBJ whole genome shotgun (WGS) entry which is preliminary data.</text>
</comment>
<evidence type="ECO:0000256" key="1">
    <source>
        <dbReference type="ARBA" id="ARBA00023242"/>
    </source>
</evidence>
<dbReference type="PANTHER" id="PTHR46910:SF5">
    <property type="entry name" value="ZN(II)2CYS6 TRANSCRIPTION FACTOR (EUROFUNG)"/>
    <property type="match status" value="1"/>
</dbReference>
<accession>A0AAN7C4I0</accession>
<gene>
    <name evidence="4" type="ORF">C8A03DRAFT_47307</name>
</gene>
<dbReference type="SMART" id="SM00906">
    <property type="entry name" value="Fungal_trans"/>
    <property type="match status" value="1"/>
</dbReference>
<dbReference type="GO" id="GO:0003700">
    <property type="term" value="F:DNA-binding transcription factor activity"/>
    <property type="evidence" value="ECO:0007669"/>
    <property type="project" value="InterPro"/>
</dbReference>
<protein>
    <submittedName>
        <fullName evidence="4">Fungal-specific transcription factor</fullName>
    </submittedName>
</protein>
<dbReference type="CDD" id="cd12148">
    <property type="entry name" value="fungal_TF_MHR"/>
    <property type="match status" value="1"/>
</dbReference>
<proteinExistence type="predicted"/>
<reference evidence="4" key="2">
    <citation type="submission" date="2023-05" db="EMBL/GenBank/DDBJ databases">
        <authorList>
            <consortium name="Lawrence Berkeley National Laboratory"/>
            <person name="Steindorff A."/>
            <person name="Hensen N."/>
            <person name="Bonometti L."/>
            <person name="Westerberg I."/>
            <person name="Brannstrom I.O."/>
            <person name="Guillou S."/>
            <person name="Cros-Aarteil S."/>
            <person name="Calhoun S."/>
            <person name="Haridas S."/>
            <person name="Kuo A."/>
            <person name="Mondo S."/>
            <person name="Pangilinan J."/>
            <person name="Riley R."/>
            <person name="Labutti K."/>
            <person name="Andreopoulos B."/>
            <person name="Lipzen A."/>
            <person name="Chen C."/>
            <person name="Yanf M."/>
            <person name="Daum C."/>
            <person name="Ng V."/>
            <person name="Clum A."/>
            <person name="Ohm R."/>
            <person name="Martin F."/>
            <person name="Silar P."/>
            <person name="Natvig D."/>
            <person name="Lalanne C."/>
            <person name="Gautier V."/>
            <person name="Ament-Velasquez S.L."/>
            <person name="Kruys A."/>
            <person name="Hutchinson M.I."/>
            <person name="Powell A.J."/>
            <person name="Barry K."/>
            <person name="Miller A.N."/>
            <person name="Grigoriev I.V."/>
            <person name="Debuchy R."/>
            <person name="Gladieux P."/>
            <person name="Thoren M.H."/>
            <person name="Johannesson H."/>
        </authorList>
    </citation>
    <scope>NUCLEOTIDE SEQUENCE</scope>
    <source>
        <strain evidence="4">CBS 532.94</strain>
    </source>
</reference>
<dbReference type="GO" id="GO:0006351">
    <property type="term" value="P:DNA-templated transcription"/>
    <property type="evidence" value="ECO:0007669"/>
    <property type="project" value="InterPro"/>
</dbReference>
<name>A0AAN7C4I0_9PEZI</name>
<dbReference type="Proteomes" id="UP001303760">
    <property type="component" value="Unassembled WGS sequence"/>
</dbReference>
<reference evidence="4" key="1">
    <citation type="journal article" date="2023" name="Mol. Phylogenet. Evol.">
        <title>Genome-scale phylogeny and comparative genomics of the fungal order Sordariales.</title>
        <authorList>
            <person name="Hensen N."/>
            <person name="Bonometti L."/>
            <person name="Westerberg I."/>
            <person name="Brannstrom I.O."/>
            <person name="Guillou S."/>
            <person name="Cros-Aarteil S."/>
            <person name="Calhoun S."/>
            <person name="Haridas S."/>
            <person name="Kuo A."/>
            <person name="Mondo S."/>
            <person name="Pangilinan J."/>
            <person name="Riley R."/>
            <person name="LaButti K."/>
            <person name="Andreopoulos B."/>
            <person name="Lipzen A."/>
            <person name="Chen C."/>
            <person name="Yan M."/>
            <person name="Daum C."/>
            <person name="Ng V."/>
            <person name="Clum A."/>
            <person name="Steindorff A."/>
            <person name="Ohm R.A."/>
            <person name="Martin F."/>
            <person name="Silar P."/>
            <person name="Natvig D.O."/>
            <person name="Lalanne C."/>
            <person name="Gautier V."/>
            <person name="Ament-Velasquez S.L."/>
            <person name="Kruys A."/>
            <person name="Hutchinson M.I."/>
            <person name="Powell A.J."/>
            <person name="Barry K."/>
            <person name="Miller A.N."/>
            <person name="Grigoriev I.V."/>
            <person name="Debuchy R."/>
            <person name="Gladieux P."/>
            <person name="Hiltunen Thoren M."/>
            <person name="Johannesson H."/>
        </authorList>
    </citation>
    <scope>NUCLEOTIDE SEQUENCE</scope>
    <source>
        <strain evidence="4">CBS 532.94</strain>
    </source>
</reference>
<dbReference type="EMBL" id="MU860383">
    <property type="protein sequence ID" value="KAK4234338.1"/>
    <property type="molecule type" value="Genomic_DNA"/>
</dbReference>
<keyword evidence="5" id="KW-1185">Reference proteome</keyword>
<feature type="region of interest" description="Disordered" evidence="2">
    <location>
        <begin position="47"/>
        <end position="66"/>
    </location>
</feature>
<dbReference type="InterPro" id="IPR007219">
    <property type="entry name" value="XnlR_reg_dom"/>
</dbReference>
<evidence type="ECO:0000259" key="3">
    <source>
        <dbReference type="SMART" id="SM00906"/>
    </source>
</evidence>
<dbReference type="GO" id="GO:0008270">
    <property type="term" value="F:zinc ion binding"/>
    <property type="evidence" value="ECO:0007669"/>
    <property type="project" value="InterPro"/>
</dbReference>
<evidence type="ECO:0000256" key="2">
    <source>
        <dbReference type="SAM" id="MobiDB-lite"/>
    </source>
</evidence>
<keyword evidence="1" id="KW-0539">Nucleus</keyword>
<evidence type="ECO:0000313" key="4">
    <source>
        <dbReference type="EMBL" id="KAK4234338.1"/>
    </source>
</evidence>